<dbReference type="Proteomes" id="UP001146120">
    <property type="component" value="Unassembled WGS sequence"/>
</dbReference>
<dbReference type="AlphaFoldDB" id="A0AAV2YQ71"/>
<proteinExistence type="inferred from homology"/>
<comment type="caution">
    <text evidence="2">The sequence shown here is derived from an EMBL/GenBank/DDBJ whole genome shotgun (WGS) entry which is preliminary data.</text>
</comment>
<dbReference type="GO" id="GO:0005634">
    <property type="term" value="C:nucleus"/>
    <property type="evidence" value="ECO:0007669"/>
    <property type="project" value="TreeGrafter"/>
</dbReference>
<organism evidence="2 3">
    <name type="scientific">Lagenidium giganteum</name>
    <dbReference type="NCBI Taxonomy" id="4803"/>
    <lineage>
        <taxon>Eukaryota</taxon>
        <taxon>Sar</taxon>
        <taxon>Stramenopiles</taxon>
        <taxon>Oomycota</taxon>
        <taxon>Peronosporomycetes</taxon>
        <taxon>Pythiales</taxon>
        <taxon>Pythiaceae</taxon>
    </lineage>
</organism>
<reference evidence="2" key="1">
    <citation type="submission" date="2022-11" db="EMBL/GenBank/DDBJ databases">
        <authorList>
            <person name="Morgan W.R."/>
            <person name="Tartar A."/>
        </authorList>
    </citation>
    <scope>NUCLEOTIDE SEQUENCE</scope>
    <source>
        <strain evidence="2">ARSEF 373</strain>
    </source>
</reference>
<protein>
    <recommendedName>
        <fullName evidence="4">Metal-dependent protein hydrolase</fullName>
    </recommendedName>
</protein>
<evidence type="ECO:0000313" key="2">
    <source>
        <dbReference type="EMBL" id="DAZ96240.1"/>
    </source>
</evidence>
<evidence type="ECO:0000256" key="1">
    <source>
        <dbReference type="ARBA" id="ARBA00010105"/>
    </source>
</evidence>
<keyword evidence="3" id="KW-1185">Reference proteome</keyword>
<dbReference type="EMBL" id="DAKRPA010000173">
    <property type="protein sequence ID" value="DAZ96240.1"/>
    <property type="molecule type" value="Genomic_DNA"/>
</dbReference>
<evidence type="ECO:0008006" key="4">
    <source>
        <dbReference type="Google" id="ProtNLM"/>
    </source>
</evidence>
<reference evidence="2" key="2">
    <citation type="journal article" date="2023" name="Microbiol Resour">
        <title>Decontamination and Annotation of the Draft Genome Sequence of the Oomycete Lagenidium giganteum ARSEF 373.</title>
        <authorList>
            <person name="Morgan W.R."/>
            <person name="Tartar A."/>
        </authorList>
    </citation>
    <scope>NUCLEOTIDE SEQUENCE</scope>
    <source>
        <strain evidence="2">ARSEF 373</strain>
    </source>
</reference>
<comment type="similarity">
    <text evidence="1">Belongs to the MYG1 family.</text>
</comment>
<dbReference type="InterPro" id="IPR003226">
    <property type="entry name" value="MYG1_exonuclease"/>
</dbReference>
<dbReference type="PANTHER" id="PTHR11215:SF1">
    <property type="entry name" value="MYG1 EXONUCLEASE"/>
    <property type="match status" value="1"/>
</dbReference>
<gene>
    <name evidence="2" type="ORF">N0F65_012543</name>
</gene>
<sequence>MAVPTAAATFVASSACFRSFRNANVSSSLVQGAKLIGTHNGSFHCDEALAVSMLKLLPKFAAHDVLRTRDEALLAQCDAVVDVGGIYDPASLRFDHHQKTFQDSFDAEHKTRLSSAGLVYKHFGKEIIQVIAQEATSKPLDDATVELLYKKTYKNFIEHIDGIDNGVSVSSVEGPLNYNVSTSLSSRVGFLNPSWNEDQSVDVINRQFQQAMYLTITELTDSILSQVRHWLPARSIVDDAVKARFQTHASGEILYLPQYCPWKSHLYDIEKQSLIDNQIKFVLYKDQTGGMVRVQAVNVESSAFALRLGLLPAWRGLRDDELSTAAGIAGCTFVHAAGFIGGNKTYEGALEMAAKSLELQKTE</sequence>
<dbReference type="GO" id="GO:0005737">
    <property type="term" value="C:cytoplasm"/>
    <property type="evidence" value="ECO:0007669"/>
    <property type="project" value="TreeGrafter"/>
</dbReference>
<name>A0AAV2YQ71_9STRA</name>
<evidence type="ECO:0000313" key="3">
    <source>
        <dbReference type="Proteomes" id="UP001146120"/>
    </source>
</evidence>
<accession>A0AAV2YQ71</accession>
<dbReference type="PANTHER" id="PTHR11215">
    <property type="entry name" value="METAL DEPENDENT HYDROLASE - RELATED"/>
    <property type="match status" value="1"/>
</dbReference>
<dbReference type="Pfam" id="PF03690">
    <property type="entry name" value="MYG1_exonuc"/>
    <property type="match status" value="1"/>
</dbReference>